<evidence type="ECO:0000313" key="4">
    <source>
        <dbReference type="Proteomes" id="UP000623172"/>
    </source>
</evidence>
<dbReference type="InterPro" id="IPR036653">
    <property type="entry name" value="CinA-like_C"/>
</dbReference>
<reference evidence="3" key="1">
    <citation type="submission" date="2020-08" db="EMBL/GenBank/DDBJ databases">
        <title>Genome public.</title>
        <authorList>
            <person name="Liu C."/>
            <person name="Sun Q."/>
        </authorList>
    </citation>
    <scope>NUCLEOTIDE SEQUENCE</scope>
    <source>
        <strain evidence="3">NSJ-53</strain>
    </source>
</reference>
<evidence type="ECO:0000313" key="3">
    <source>
        <dbReference type="EMBL" id="MBC8530620.1"/>
    </source>
</evidence>
<dbReference type="RefSeq" id="WP_249314591.1">
    <property type="nucleotide sequence ID" value="NZ_JACRSR010000001.1"/>
</dbReference>
<evidence type="ECO:0000256" key="1">
    <source>
        <dbReference type="HAMAP-Rule" id="MF_00226"/>
    </source>
</evidence>
<keyword evidence="4" id="KW-1185">Reference proteome</keyword>
<dbReference type="Gene3D" id="3.30.70.2860">
    <property type="match status" value="1"/>
</dbReference>
<dbReference type="Pfam" id="PF00994">
    <property type="entry name" value="MoCF_biosynth"/>
    <property type="match status" value="1"/>
</dbReference>
<organism evidence="3 4">
    <name type="scientific">Gehongia tenuis</name>
    <dbReference type="NCBI Taxonomy" id="2763655"/>
    <lineage>
        <taxon>Bacteria</taxon>
        <taxon>Bacillati</taxon>
        <taxon>Bacillota</taxon>
        <taxon>Clostridia</taxon>
        <taxon>Christensenellales</taxon>
        <taxon>Christensenellaceae</taxon>
        <taxon>Gehongia</taxon>
    </lineage>
</organism>
<dbReference type="HAMAP" id="MF_00226_B">
    <property type="entry name" value="CinA_B"/>
    <property type="match status" value="1"/>
</dbReference>
<evidence type="ECO:0000259" key="2">
    <source>
        <dbReference type="SMART" id="SM00852"/>
    </source>
</evidence>
<dbReference type="EMBL" id="JACRSR010000001">
    <property type="protein sequence ID" value="MBC8530620.1"/>
    <property type="molecule type" value="Genomic_DNA"/>
</dbReference>
<dbReference type="SMART" id="SM00852">
    <property type="entry name" value="MoCF_biosynth"/>
    <property type="match status" value="1"/>
</dbReference>
<dbReference type="InterPro" id="IPR008135">
    <property type="entry name" value="Competence-induced_CinA"/>
</dbReference>
<proteinExistence type="inferred from homology"/>
<dbReference type="PANTHER" id="PTHR13939:SF0">
    <property type="entry name" value="NMN AMIDOHYDROLASE-LIKE PROTEIN YFAY"/>
    <property type="match status" value="1"/>
</dbReference>
<dbReference type="InterPro" id="IPR008136">
    <property type="entry name" value="CinA_C"/>
</dbReference>
<dbReference type="InterPro" id="IPR041424">
    <property type="entry name" value="CinA_KH"/>
</dbReference>
<comment type="caution">
    <text evidence="3">The sequence shown here is derived from an EMBL/GenBank/DDBJ whole genome shotgun (WGS) entry which is preliminary data.</text>
</comment>
<dbReference type="NCBIfam" id="NF001813">
    <property type="entry name" value="PRK00549.1"/>
    <property type="match status" value="1"/>
</dbReference>
<dbReference type="NCBIfam" id="TIGR00199">
    <property type="entry name" value="PncC_domain"/>
    <property type="match status" value="1"/>
</dbReference>
<name>A0A926D1F5_9FIRM</name>
<dbReference type="InterPro" id="IPR001453">
    <property type="entry name" value="MoaB/Mog_dom"/>
</dbReference>
<dbReference type="Gene3D" id="3.90.950.20">
    <property type="entry name" value="CinA-like"/>
    <property type="match status" value="1"/>
</dbReference>
<dbReference type="PIRSF" id="PIRSF006728">
    <property type="entry name" value="CinA"/>
    <property type="match status" value="1"/>
</dbReference>
<dbReference type="AlphaFoldDB" id="A0A926D1F5"/>
<feature type="domain" description="MoaB/Mog" evidence="2">
    <location>
        <begin position="4"/>
        <end position="171"/>
    </location>
</feature>
<dbReference type="NCBIfam" id="TIGR00200">
    <property type="entry name" value="cinA_nterm"/>
    <property type="match status" value="1"/>
</dbReference>
<dbReference type="PANTHER" id="PTHR13939">
    <property type="entry name" value="NICOTINAMIDE-NUCLEOTIDE AMIDOHYDROLASE PNCC"/>
    <property type="match status" value="1"/>
</dbReference>
<accession>A0A926D1F5</accession>
<gene>
    <name evidence="1" type="primary">cinA</name>
    <name evidence="3" type="ORF">H8696_01995</name>
</gene>
<dbReference type="Proteomes" id="UP000623172">
    <property type="component" value="Unassembled WGS sequence"/>
</dbReference>
<dbReference type="Gene3D" id="3.40.980.10">
    <property type="entry name" value="MoaB/Mog-like domain"/>
    <property type="match status" value="1"/>
</dbReference>
<comment type="similarity">
    <text evidence="1">Belongs to the CinA family.</text>
</comment>
<protein>
    <recommendedName>
        <fullName evidence="1">Putative competence-damage inducible protein</fullName>
    </recommendedName>
</protein>
<dbReference type="InterPro" id="IPR050101">
    <property type="entry name" value="CinA"/>
</dbReference>
<dbReference type="Pfam" id="PF18146">
    <property type="entry name" value="CinA_KH"/>
    <property type="match status" value="1"/>
</dbReference>
<dbReference type="CDD" id="cd00885">
    <property type="entry name" value="cinA"/>
    <property type="match status" value="1"/>
</dbReference>
<dbReference type="SUPFAM" id="SSF53218">
    <property type="entry name" value="Molybdenum cofactor biosynthesis proteins"/>
    <property type="match status" value="1"/>
</dbReference>
<dbReference type="SUPFAM" id="SSF142433">
    <property type="entry name" value="CinA-like"/>
    <property type="match status" value="1"/>
</dbReference>
<dbReference type="InterPro" id="IPR036425">
    <property type="entry name" value="MoaB/Mog-like_dom_sf"/>
</dbReference>
<dbReference type="Pfam" id="PF02464">
    <property type="entry name" value="CinA"/>
    <property type="match status" value="1"/>
</dbReference>
<sequence length="418" mass="45337">MTAEIICVGTELLLGQIVNTDAQYLGRKLSAMGIDMYHQTVVGDNEARLLAALDEAFHRSDVIILTGGLGPTSDDITKETVAKYLGLSLHMHEGSLKRMRRRFQHMAQPMVKANLKQAMIPGGARVLDNDKGTAPGCILEEKGKTFIILPGPPFEMEDMFDKRVAPYLAGRTGEEIVSRVLRIYGIGESALEEELEDLIEGQTNPTIAPYAGTGEVTLRLTAKAGTAEEANALLDPLEARIRDRLEDRVYAMGEETLDKLAARLLMEENVTFALAESCTGGLLASKLVDNPGISQVFLEGLVTYSNESKVKRLHVSPETLDYNGAVSAKCAEEMAEGLLETSGAELALSVTGVAGPGGGVDAKPVGLVFIGMAQKGEETKVHQLYLTGDRRRVQNGAMLHAFDWVRRRILGLPEDRNC</sequence>